<keyword evidence="1 3" id="KW-0479">Metal-binding</keyword>
<feature type="region of interest" description="Disordered" evidence="4">
    <location>
        <begin position="53"/>
        <end position="74"/>
    </location>
</feature>
<feature type="domain" description="RING-type" evidence="5">
    <location>
        <begin position="22"/>
        <end position="123"/>
    </location>
</feature>
<reference evidence="6 7" key="1">
    <citation type="submission" date="2024-08" db="EMBL/GenBank/DDBJ databases">
        <authorList>
            <person name="Cucini C."/>
            <person name="Frati F."/>
        </authorList>
    </citation>
    <scope>NUCLEOTIDE SEQUENCE [LARGE SCALE GENOMIC DNA]</scope>
</reference>
<keyword evidence="1 3" id="KW-0863">Zinc-finger</keyword>
<accession>A0ABP1RZX1</accession>
<dbReference type="Gene3D" id="3.30.40.10">
    <property type="entry name" value="Zinc/RING finger domain, C3HC4 (zinc finger)"/>
    <property type="match status" value="1"/>
</dbReference>
<dbReference type="EMBL" id="CAXLJM020000134">
    <property type="protein sequence ID" value="CAL8140200.1"/>
    <property type="molecule type" value="Genomic_DNA"/>
</dbReference>
<dbReference type="PROSITE" id="PS50089">
    <property type="entry name" value="ZF_RING_2"/>
    <property type="match status" value="1"/>
</dbReference>
<dbReference type="SUPFAM" id="SSF57850">
    <property type="entry name" value="RING/U-box"/>
    <property type="match status" value="1"/>
</dbReference>
<keyword evidence="7" id="KW-1185">Reference proteome</keyword>
<evidence type="ECO:0000313" key="7">
    <source>
        <dbReference type="Proteomes" id="UP001642540"/>
    </source>
</evidence>
<evidence type="ECO:0000256" key="1">
    <source>
        <dbReference type="ARBA" id="ARBA00022771"/>
    </source>
</evidence>
<comment type="caution">
    <text evidence="6">The sequence shown here is derived from an EMBL/GenBank/DDBJ whole genome shotgun (WGS) entry which is preliminary data.</text>
</comment>
<feature type="compositionally biased region" description="Polar residues" evidence="4">
    <location>
        <begin position="139"/>
        <end position="151"/>
    </location>
</feature>
<evidence type="ECO:0000256" key="3">
    <source>
        <dbReference type="PROSITE-ProRule" id="PRU00175"/>
    </source>
</evidence>
<dbReference type="Proteomes" id="UP001642540">
    <property type="component" value="Unassembled WGS sequence"/>
</dbReference>
<dbReference type="InterPro" id="IPR001841">
    <property type="entry name" value="Znf_RING"/>
</dbReference>
<organism evidence="6 7">
    <name type="scientific">Orchesella dallaii</name>
    <dbReference type="NCBI Taxonomy" id="48710"/>
    <lineage>
        <taxon>Eukaryota</taxon>
        <taxon>Metazoa</taxon>
        <taxon>Ecdysozoa</taxon>
        <taxon>Arthropoda</taxon>
        <taxon>Hexapoda</taxon>
        <taxon>Collembola</taxon>
        <taxon>Entomobryomorpha</taxon>
        <taxon>Entomobryoidea</taxon>
        <taxon>Orchesellidae</taxon>
        <taxon>Orchesellinae</taxon>
        <taxon>Orchesella</taxon>
    </lineage>
</organism>
<protein>
    <recommendedName>
        <fullName evidence="5">RING-type domain-containing protein</fullName>
    </recommendedName>
</protein>
<evidence type="ECO:0000259" key="5">
    <source>
        <dbReference type="PROSITE" id="PS50089"/>
    </source>
</evidence>
<keyword evidence="2" id="KW-0862">Zinc</keyword>
<gene>
    <name evidence="6" type="ORF">ODALV1_LOCUS28187</name>
</gene>
<dbReference type="CDD" id="cd16448">
    <property type="entry name" value="RING-H2"/>
    <property type="match status" value="1"/>
</dbReference>
<evidence type="ECO:0000256" key="4">
    <source>
        <dbReference type="SAM" id="MobiDB-lite"/>
    </source>
</evidence>
<feature type="region of interest" description="Disordered" evidence="4">
    <location>
        <begin position="139"/>
        <end position="161"/>
    </location>
</feature>
<proteinExistence type="predicted"/>
<evidence type="ECO:0000256" key="2">
    <source>
        <dbReference type="ARBA" id="ARBA00022833"/>
    </source>
</evidence>
<name>A0ABP1RZX1_9HEXA</name>
<dbReference type="InterPro" id="IPR013083">
    <property type="entry name" value="Znf_RING/FYVE/PHD"/>
</dbReference>
<dbReference type="SMART" id="SM00184">
    <property type="entry name" value="RING"/>
    <property type="match status" value="1"/>
</dbReference>
<sequence>MDASLKRTMKHQSLGSQCSFQCIICLERLDQPSSSELPTVGDEQNQANEQIQPSNENNFAQPGPSRANGSNLGVGARDPNSVSLCTIDKKIIVATACGHMFHLLCIELWFSKKSNRNCCPLCDHVKDQKIMRLYPNASAGSEQRPMTNVTETPPGAGLSPSLDGNTAPVIIPEPTSSIGNIAPKRILARANRRVKDTSITGYVSGTDVINNAVSAGALVGNVTPFPLTFASSNIYNNGSAPTGFPTATLIRNNAPATAGADCRMNTNVAYPSCIPEFNLAPAAAFNFPMMDAINMVSQYHTSTCENIALMKAKGKARLDVEINRINANTASLVSVLAEGYVAAINKDSMDTWLAKMDDCTARNIAKNRCITDLYTNFSRTTSVTSVTGVSNYLATNDSRVGLPVSNLAPGATFNFPMIEAINLVSQYYTSTCENIARMEAVDTADLKAEINRINSNTASLVSVLA</sequence>
<evidence type="ECO:0000313" key="6">
    <source>
        <dbReference type="EMBL" id="CAL8140200.1"/>
    </source>
</evidence>